<reference evidence="3" key="1">
    <citation type="submission" date="2017-05" db="EMBL/GenBank/DDBJ databases">
        <title>Complete and WGS of Bordetella genogroups.</title>
        <authorList>
            <person name="Spilker T."/>
            <person name="Lipuma J."/>
        </authorList>
    </citation>
    <scope>NUCLEOTIDE SEQUENCE [LARGE SCALE GENOMIC DNA]</scope>
    <source>
        <strain evidence="3">AU6712</strain>
    </source>
</reference>
<evidence type="ECO:0000313" key="2">
    <source>
        <dbReference type="EMBL" id="OZI71296.1"/>
    </source>
</evidence>
<keyword evidence="2" id="KW-0378">Hydrolase</keyword>
<gene>
    <name evidence="2" type="ORF">CAL22_15725</name>
</gene>
<dbReference type="SUPFAM" id="SSF75304">
    <property type="entry name" value="Amidase signature (AS) enzymes"/>
    <property type="match status" value="1"/>
</dbReference>
<evidence type="ECO:0000259" key="1">
    <source>
        <dbReference type="Pfam" id="PF01425"/>
    </source>
</evidence>
<proteinExistence type="predicted"/>
<dbReference type="InterPro" id="IPR036928">
    <property type="entry name" value="AS_sf"/>
</dbReference>
<accession>A0A261VAW2</accession>
<dbReference type="EMBL" id="NEVU01000003">
    <property type="protein sequence ID" value="OZI71296.1"/>
    <property type="molecule type" value="Genomic_DNA"/>
</dbReference>
<dbReference type="Gene3D" id="3.90.1300.10">
    <property type="entry name" value="Amidase signature (AS) domain"/>
    <property type="match status" value="1"/>
</dbReference>
<name>A0A261VAW2_9BORD</name>
<keyword evidence="3" id="KW-1185">Reference proteome</keyword>
<dbReference type="AlphaFoldDB" id="A0A261VAW2"/>
<protein>
    <submittedName>
        <fullName evidence="2">AtzE family amidohydrolase</fullName>
    </submittedName>
</protein>
<dbReference type="NCBIfam" id="TIGR02715">
    <property type="entry name" value="amido_AtzE"/>
    <property type="match status" value="1"/>
</dbReference>
<organism evidence="2 3">
    <name type="scientific">Bordetella genomosp. 12</name>
    <dbReference type="NCBI Taxonomy" id="463035"/>
    <lineage>
        <taxon>Bacteria</taxon>
        <taxon>Pseudomonadati</taxon>
        <taxon>Pseudomonadota</taxon>
        <taxon>Betaproteobacteria</taxon>
        <taxon>Burkholderiales</taxon>
        <taxon>Alcaligenaceae</taxon>
        <taxon>Bordetella</taxon>
    </lineage>
</organism>
<dbReference type="InterPro" id="IPR000120">
    <property type="entry name" value="Amidase"/>
</dbReference>
<feature type="domain" description="Amidase" evidence="1">
    <location>
        <begin position="21"/>
        <end position="440"/>
    </location>
</feature>
<dbReference type="PANTHER" id="PTHR11895:SF172">
    <property type="entry name" value="GLUTAMYL-TRNA(GLN) AMIDOTRANSFERASE"/>
    <property type="match status" value="1"/>
</dbReference>
<dbReference type="InterPro" id="IPR014087">
    <property type="entry name" value="Carboxybiuret_hydro_AtzE"/>
</dbReference>
<evidence type="ECO:0000313" key="3">
    <source>
        <dbReference type="Proteomes" id="UP000216429"/>
    </source>
</evidence>
<dbReference type="GO" id="GO:0016787">
    <property type="term" value="F:hydrolase activity"/>
    <property type="evidence" value="ECO:0007669"/>
    <property type="project" value="UniProtKB-KW"/>
</dbReference>
<dbReference type="InterPro" id="IPR023631">
    <property type="entry name" value="Amidase_dom"/>
</dbReference>
<sequence>MNSALTLASQIAAGQRRAVDVLDDTLARIRADGSNAFTEVTQARARREAAEIDARRERGEPLPPLAGVPYAVKNLFDIAGVVTLAGAKVNAANAPAHQDGPLISRLRAAGAVLVGALNMDEHAYGFTTENSHYGPCRNPHDPDRIAGGSSGGSAAAVAAGLVPLTLGSDTNGSIRVPASLCGVFGLKPTYGRLPRSGSFPFVYGLDHLGALAGTVPDLALAYDLMQGPWADDPACAQRPLEATLPALDERPLRVAVLGGYFDDWAGPQARRSVAAAASVLGARDVVTLQGADQARAAAFIITGAEGGALHRHQLIARYDDYEPYSRDRLVAGSLIPATWVTQAQRIRQRFREAVLPWFAQYDVLIAPATPVPATPIGTDTLTLAGRAMPARASMGLLTQPISCIGLPVATAPLWQGEGDTAHLPLGVQLIAAPWREDLCLAAARALERAGLAACRKAAA</sequence>
<dbReference type="PANTHER" id="PTHR11895">
    <property type="entry name" value="TRANSAMIDASE"/>
    <property type="match status" value="1"/>
</dbReference>
<dbReference type="OrthoDB" id="112488at2"/>
<dbReference type="Proteomes" id="UP000216429">
    <property type="component" value="Unassembled WGS sequence"/>
</dbReference>
<dbReference type="Pfam" id="PF01425">
    <property type="entry name" value="Amidase"/>
    <property type="match status" value="1"/>
</dbReference>
<comment type="caution">
    <text evidence="2">The sequence shown here is derived from an EMBL/GenBank/DDBJ whole genome shotgun (WGS) entry which is preliminary data.</text>
</comment>
<dbReference type="NCBIfam" id="NF006631">
    <property type="entry name" value="PRK09201.1"/>
    <property type="match status" value="1"/>
</dbReference>
<dbReference type="RefSeq" id="WP_094814836.1">
    <property type="nucleotide sequence ID" value="NZ_NEVU01000003.1"/>
</dbReference>